<comment type="caution">
    <text evidence="1">The sequence shown here is derived from an EMBL/GenBank/DDBJ whole genome shotgun (WGS) entry which is preliminary data.</text>
</comment>
<reference evidence="1" key="1">
    <citation type="submission" date="2022-07" db="EMBL/GenBank/DDBJ databases">
        <title>Genome Sequence of Lecanicillium saksenae.</title>
        <authorList>
            <person name="Buettner E."/>
        </authorList>
    </citation>
    <scope>NUCLEOTIDE SEQUENCE</scope>
    <source>
        <strain evidence="1">VT-O1</strain>
    </source>
</reference>
<proteinExistence type="predicted"/>
<protein>
    <submittedName>
        <fullName evidence="1">Uncharacterized protein</fullName>
    </submittedName>
</protein>
<dbReference type="Proteomes" id="UP001148737">
    <property type="component" value="Unassembled WGS sequence"/>
</dbReference>
<keyword evidence="2" id="KW-1185">Reference proteome</keyword>
<accession>A0ACC1QZP1</accession>
<organism evidence="1 2">
    <name type="scientific">Lecanicillium saksenae</name>
    <dbReference type="NCBI Taxonomy" id="468837"/>
    <lineage>
        <taxon>Eukaryota</taxon>
        <taxon>Fungi</taxon>
        <taxon>Dikarya</taxon>
        <taxon>Ascomycota</taxon>
        <taxon>Pezizomycotina</taxon>
        <taxon>Sordariomycetes</taxon>
        <taxon>Hypocreomycetidae</taxon>
        <taxon>Hypocreales</taxon>
        <taxon>Cordycipitaceae</taxon>
        <taxon>Lecanicillium</taxon>
    </lineage>
</organism>
<sequence>MIKFEQILAKLEGRAHERRRPCDDPPSLVSKSEHTSPNDDEMSQASIALASLSRGLQRESKPELKPDDKLEYGASVFFGESSSVRYVGTDNFASSIAKLESIPFTGTGGTTKDRSIPAINVNPALEALKNQPEGPFAVPPRHVSTAILVAYFQWFHPFFPIVDEQDLWQRFELGSLSPLLLQSLLFVGTCHCDKSVIVDSRLGTPSEAKDRFYNRARQLYEADAETDSLVIMQAVTLMSFRRGPITDERDGRYWLGIAISMAQRRGFHRSRKQGSVGPDAQVPIRQKKLARRVWWSVYFHEKQTAATLGQPQRIRDDDCDVEALEAADFEHAFSTSRPSARPGLFAQTNLYGTRALRNSGRACPMEADPSAFFAYR</sequence>
<gene>
    <name evidence="1" type="ORF">NLG97_g2895</name>
</gene>
<name>A0ACC1QZP1_9HYPO</name>
<dbReference type="EMBL" id="JANAKD010000220">
    <property type="protein sequence ID" value="KAJ3496115.1"/>
    <property type="molecule type" value="Genomic_DNA"/>
</dbReference>
<evidence type="ECO:0000313" key="1">
    <source>
        <dbReference type="EMBL" id="KAJ3496115.1"/>
    </source>
</evidence>
<evidence type="ECO:0000313" key="2">
    <source>
        <dbReference type="Proteomes" id="UP001148737"/>
    </source>
</evidence>